<evidence type="ECO:0000313" key="2">
    <source>
        <dbReference type="Proteomes" id="UP001519349"/>
    </source>
</evidence>
<reference evidence="1 2" key="1">
    <citation type="submission" date="2018-05" db="EMBL/GenBank/DDBJ databases">
        <title>Draft genome sequence of Streptococcus panodentis CCUG 70867T.</title>
        <authorList>
            <person name="Salva-Serra F."/>
            <person name="Mendez V."/>
            <person name="Jaen-Luchoro D."/>
            <person name="Gonzales-Siles L."/>
            <person name="Karlsson R."/>
            <person name="Engstrom-Jakobsson H."/>
            <person name="Busquets A."/>
            <person name="Gomila M."/>
            <person name="Pineiro-Iglesias B."/>
            <person name="Bennasar-Figueras A."/>
            <person name="Seeger M."/>
            <person name="Moore E."/>
        </authorList>
    </citation>
    <scope>NUCLEOTIDE SEQUENCE [LARGE SCALE GENOMIC DNA]</scope>
    <source>
        <strain evidence="1 2">CCUG 70867</strain>
    </source>
</reference>
<comment type="caution">
    <text evidence="1">The sequence shown here is derived from an EMBL/GenBank/DDBJ whole genome shotgun (WGS) entry which is preliminary data.</text>
</comment>
<gene>
    <name evidence="1" type="ORF">DHL47_03810</name>
</gene>
<evidence type="ECO:0000313" key="1">
    <source>
        <dbReference type="EMBL" id="MBP2620474.1"/>
    </source>
</evidence>
<accession>A0ABS5AV83</accession>
<sequence>MQYNDFISSFSLSFITLSARLAPTVQKNCWRLEIKAVGQTPMMAAPSPAKGSIFDKIPYKN</sequence>
<protein>
    <submittedName>
        <fullName evidence="1">Uncharacterized protein</fullName>
    </submittedName>
</protein>
<keyword evidence="2" id="KW-1185">Reference proteome</keyword>
<name>A0ABS5AV83_9STRE</name>
<dbReference type="EMBL" id="QFAY01000006">
    <property type="protein sequence ID" value="MBP2620474.1"/>
    <property type="molecule type" value="Genomic_DNA"/>
</dbReference>
<proteinExistence type="predicted"/>
<organism evidence="1 2">
    <name type="scientific">Streptococcus panodentis</name>
    <dbReference type="NCBI Taxonomy" id="1581472"/>
    <lineage>
        <taxon>Bacteria</taxon>
        <taxon>Bacillati</taxon>
        <taxon>Bacillota</taxon>
        <taxon>Bacilli</taxon>
        <taxon>Lactobacillales</taxon>
        <taxon>Streptococcaceae</taxon>
        <taxon>Streptococcus</taxon>
    </lineage>
</organism>
<dbReference type="Proteomes" id="UP001519349">
    <property type="component" value="Unassembled WGS sequence"/>
</dbReference>